<reference evidence="3" key="1">
    <citation type="journal article" date="2019" name="Int. J. Syst. Evol. Microbiol.">
        <title>The Global Catalogue of Microorganisms (GCM) 10K type strain sequencing project: providing services to taxonomists for standard genome sequencing and annotation.</title>
        <authorList>
            <consortium name="The Broad Institute Genomics Platform"/>
            <consortium name="The Broad Institute Genome Sequencing Center for Infectious Disease"/>
            <person name="Wu L."/>
            <person name="Ma J."/>
        </authorList>
    </citation>
    <scope>NUCLEOTIDE SEQUENCE [LARGE SCALE GENOMIC DNA]</scope>
    <source>
        <strain evidence="3">JCM 17027</strain>
    </source>
</reference>
<keyword evidence="3" id="KW-1185">Reference proteome</keyword>
<protein>
    <submittedName>
        <fullName evidence="2">Uncharacterized protein</fullName>
    </submittedName>
</protein>
<evidence type="ECO:0000313" key="2">
    <source>
        <dbReference type="EMBL" id="GAA3978825.1"/>
    </source>
</evidence>
<sequence>MTTAALTAYILVWPVLVAIVLFVICRGFFREWAEARRNGQDLI</sequence>
<dbReference type="RefSeq" id="WP_345592709.1">
    <property type="nucleotide sequence ID" value="NZ_BAABCQ010000051.1"/>
</dbReference>
<organism evidence="2 3">
    <name type="scientific">Streptomyces marokkonensis</name>
    <dbReference type="NCBI Taxonomy" id="324855"/>
    <lineage>
        <taxon>Bacteria</taxon>
        <taxon>Bacillati</taxon>
        <taxon>Actinomycetota</taxon>
        <taxon>Actinomycetes</taxon>
        <taxon>Kitasatosporales</taxon>
        <taxon>Streptomycetaceae</taxon>
        <taxon>Streptomyces</taxon>
    </lineage>
</organism>
<keyword evidence="1" id="KW-1133">Transmembrane helix</keyword>
<accession>A0ABP7Q9R9</accession>
<keyword evidence="1" id="KW-0472">Membrane</keyword>
<evidence type="ECO:0000256" key="1">
    <source>
        <dbReference type="SAM" id="Phobius"/>
    </source>
</evidence>
<dbReference type="InterPro" id="IPR049820">
    <property type="entry name" value="Trnsprt_adja_ssu-like"/>
</dbReference>
<dbReference type="Proteomes" id="UP001500034">
    <property type="component" value="Unassembled WGS sequence"/>
</dbReference>
<dbReference type="EMBL" id="BAABCQ010000051">
    <property type="protein sequence ID" value="GAA3978825.1"/>
    <property type="molecule type" value="Genomic_DNA"/>
</dbReference>
<feature type="transmembrane region" description="Helical" evidence="1">
    <location>
        <begin position="6"/>
        <end position="29"/>
    </location>
</feature>
<name>A0ABP7Q9R9_9ACTN</name>
<dbReference type="NCBIfam" id="NF038354">
    <property type="entry name" value="trnsprt_adja_43"/>
    <property type="match status" value="1"/>
</dbReference>
<keyword evidence="1" id="KW-0812">Transmembrane</keyword>
<proteinExistence type="predicted"/>
<evidence type="ECO:0000313" key="3">
    <source>
        <dbReference type="Proteomes" id="UP001500034"/>
    </source>
</evidence>
<comment type="caution">
    <text evidence="2">The sequence shown here is derived from an EMBL/GenBank/DDBJ whole genome shotgun (WGS) entry which is preliminary data.</text>
</comment>
<gene>
    <name evidence="2" type="ORF">GCM10022384_30470</name>
</gene>